<feature type="compositionally biased region" description="Basic and acidic residues" evidence="2">
    <location>
        <begin position="274"/>
        <end position="283"/>
    </location>
</feature>
<reference evidence="3 4" key="1">
    <citation type="submission" date="2024-01" db="EMBL/GenBank/DDBJ databases">
        <title>Comparative genomics of Cryptococcus and Kwoniella reveals pathogenesis evolution and contrasting modes of karyotype evolution via chromosome fusion or intercentromeric recombination.</title>
        <authorList>
            <person name="Coelho M.A."/>
            <person name="David-Palma M."/>
            <person name="Shea T."/>
            <person name="Bowers K."/>
            <person name="McGinley-Smith S."/>
            <person name="Mohammad A.W."/>
            <person name="Gnirke A."/>
            <person name="Yurkov A.M."/>
            <person name="Nowrousian M."/>
            <person name="Sun S."/>
            <person name="Cuomo C.A."/>
            <person name="Heitman J."/>
        </authorList>
    </citation>
    <scope>NUCLEOTIDE SEQUENCE [LARGE SCALE GENOMIC DNA]</scope>
    <source>
        <strain evidence="3 4">PYCC6329</strain>
    </source>
</reference>
<keyword evidence="1" id="KW-0175">Coiled coil</keyword>
<dbReference type="RefSeq" id="XP_066088348.1">
    <property type="nucleotide sequence ID" value="XM_066232251.1"/>
</dbReference>
<feature type="coiled-coil region" evidence="1">
    <location>
        <begin position="108"/>
        <end position="177"/>
    </location>
</feature>
<gene>
    <name evidence="3" type="ORF">V865_008516</name>
</gene>
<name>A0AAX4KVJ6_9TREE</name>
<organism evidence="3 4">
    <name type="scientific">Kwoniella europaea PYCC6329</name>
    <dbReference type="NCBI Taxonomy" id="1423913"/>
    <lineage>
        <taxon>Eukaryota</taxon>
        <taxon>Fungi</taxon>
        <taxon>Dikarya</taxon>
        <taxon>Basidiomycota</taxon>
        <taxon>Agaricomycotina</taxon>
        <taxon>Tremellomycetes</taxon>
        <taxon>Tremellales</taxon>
        <taxon>Cryptococcaceae</taxon>
        <taxon>Kwoniella</taxon>
    </lineage>
</organism>
<feature type="compositionally biased region" description="Low complexity" evidence="2">
    <location>
        <begin position="20"/>
        <end position="30"/>
    </location>
</feature>
<dbReference type="AlphaFoldDB" id="A0AAX4KVJ6"/>
<evidence type="ECO:0000313" key="4">
    <source>
        <dbReference type="Proteomes" id="UP001358614"/>
    </source>
</evidence>
<feature type="region of interest" description="Disordered" evidence="2">
    <location>
        <begin position="231"/>
        <end position="283"/>
    </location>
</feature>
<evidence type="ECO:0000256" key="1">
    <source>
        <dbReference type="SAM" id="Coils"/>
    </source>
</evidence>
<feature type="region of interest" description="Disordered" evidence="2">
    <location>
        <begin position="1"/>
        <end position="34"/>
    </location>
</feature>
<dbReference type="Proteomes" id="UP001358614">
    <property type="component" value="Chromosome 3"/>
</dbReference>
<sequence>MPSSTLPTYYLPPPHHHPLPHSNHLSRSVPSPKPKRPTVFDNLFTDLITSLDKSTSDLNTSREDIAIAIPSSSRMTSKYLRVDNDLHLLKHSISERNLSDSRRSAQDLNLVDKLMEDHKKELKELEKVKQQLKEERESNSRLKMENHKMKEQHEKKIEEIKKANKKALKILMGLQREEFLNWSNGLKPYINQIDQAVRDRINNWEKSVRVRTNGYQNHGLKEVDKNLNLDLERRRSSSPEPEIDKRGGRKSPNKSLKEKTIRRTRKVSGLGLGENEKEKEKPKHPFARYEFCEYGICVQYSGYDLR</sequence>
<proteinExistence type="predicted"/>
<dbReference type="EMBL" id="CP144091">
    <property type="protein sequence ID" value="WWD10381.1"/>
    <property type="molecule type" value="Genomic_DNA"/>
</dbReference>
<evidence type="ECO:0000256" key="2">
    <source>
        <dbReference type="SAM" id="MobiDB-lite"/>
    </source>
</evidence>
<keyword evidence="4" id="KW-1185">Reference proteome</keyword>
<dbReference type="GeneID" id="91107317"/>
<protein>
    <submittedName>
        <fullName evidence="3">Uncharacterized protein</fullName>
    </submittedName>
</protein>
<feature type="compositionally biased region" description="Basic and acidic residues" evidence="2">
    <location>
        <begin position="231"/>
        <end position="246"/>
    </location>
</feature>
<dbReference type="KEGG" id="ker:91107317"/>
<evidence type="ECO:0000313" key="3">
    <source>
        <dbReference type="EMBL" id="WWD10381.1"/>
    </source>
</evidence>
<accession>A0AAX4KVJ6</accession>